<dbReference type="InterPro" id="IPR003251">
    <property type="entry name" value="Rr_diiron-bd_dom"/>
</dbReference>
<dbReference type="Pfam" id="PF02915">
    <property type="entry name" value="Rubrerythrin"/>
    <property type="match status" value="1"/>
</dbReference>
<evidence type="ECO:0000256" key="1">
    <source>
        <dbReference type="SAM" id="MobiDB-lite"/>
    </source>
</evidence>
<evidence type="ECO:0000259" key="2">
    <source>
        <dbReference type="Pfam" id="PF02915"/>
    </source>
</evidence>
<dbReference type="SUPFAM" id="SSF47240">
    <property type="entry name" value="Ferritin-like"/>
    <property type="match status" value="1"/>
</dbReference>
<dbReference type="InterPro" id="IPR009078">
    <property type="entry name" value="Ferritin-like_SF"/>
</dbReference>
<sequence>MVHKKYDKNYYDYYYYQKDLDEKRYPVYYMSNYDYENSDTDRDNDLLEPRDPLSPPPIHERPLDEPNQRLMNQRPIGQQPPMGSPQIDQPPIGRPQVGQPQVDQPPVGQPPFAQPPVDEPIILQPPVNGVPGVQPGVQPPVNGVPGVQPGVQPPVNGVPGVQPGVQPPVNGVPGVQPGVQPPVNGVPGVQPGVQPPVNGVPGVQPGVQPPVNGRPGVFPPIDLTPPDPRQIDQPPINIAPEMRPGYPTPIRPIYNHMEDEFFYREDDYYMMDDERFDNPMNQPPMITPNMEMRQYRTLDEALDLMREAILLERDKELLYNFLLRESPDEAQRDLILDIRNDEIKHIEMFKSIYSEFTGETIEVPEVLDFVEPLTFLEGIQIALLDELESLEQYRDIRAGLDDRYHRDILFEIITDELEHADKLNYLIILNR</sequence>
<dbReference type="Gene3D" id="1.20.1260.10">
    <property type="match status" value="1"/>
</dbReference>
<reference evidence="3 4" key="1">
    <citation type="submission" date="2019-03" db="EMBL/GenBank/DDBJ databases">
        <title>Genomic Encyclopedia of Type Strains, Phase IV (KMG-IV): sequencing the most valuable type-strain genomes for metagenomic binning, comparative biology and taxonomic classification.</title>
        <authorList>
            <person name="Goeker M."/>
        </authorList>
    </citation>
    <scope>NUCLEOTIDE SEQUENCE [LARGE SCALE GENOMIC DNA]</scope>
    <source>
        <strain evidence="3 4">DSM 24629</strain>
    </source>
</reference>
<evidence type="ECO:0000313" key="3">
    <source>
        <dbReference type="EMBL" id="TCT16286.1"/>
    </source>
</evidence>
<proteinExistence type="predicted"/>
<feature type="compositionally biased region" description="Basic and acidic residues" evidence="1">
    <location>
        <begin position="58"/>
        <end position="67"/>
    </location>
</feature>
<dbReference type="GO" id="GO:0046872">
    <property type="term" value="F:metal ion binding"/>
    <property type="evidence" value="ECO:0007669"/>
    <property type="project" value="InterPro"/>
</dbReference>
<dbReference type="RefSeq" id="WP_132250567.1">
    <property type="nucleotide sequence ID" value="NZ_SMAL01000002.1"/>
</dbReference>
<comment type="caution">
    <text evidence="3">The sequence shown here is derived from an EMBL/GenBank/DDBJ whole genome shotgun (WGS) entry which is preliminary data.</text>
</comment>
<evidence type="ECO:0000313" key="4">
    <source>
        <dbReference type="Proteomes" id="UP000294902"/>
    </source>
</evidence>
<dbReference type="EMBL" id="SMAL01000002">
    <property type="protein sequence ID" value="TCT16286.1"/>
    <property type="molecule type" value="Genomic_DNA"/>
</dbReference>
<accession>A0A4R3MQU6</accession>
<protein>
    <submittedName>
        <fullName evidence="3">Rubrerythrin</fullName>
    </submittedName>
</protein>
<feature type="compositionally biased region" description="Pro residues" evidence="1">
    <location>
        <begin position="107"/>
        <end position="118"/>
    </location>
</feature>
<dbReference type="OrthoDB" id="573482at2"/>
<feature type="compositionally biased region" description="Low complexity" evidence="1">
    <location>
        <begin position="124"/>
        <end position="216"/>
    </location>
</feature>
<gene>
    <name evidence="3" type="ORF">EDC18_102303</name>
</gene>
<dbReference type="InterPro" id="IPR012347">
    <property type="entry name" value="Ferritin-like"/>
</dbReference>
<dbReference type="CDD" id="cd00657">
    <property type="entry name" value="Ferritin_like"/>
    <property type="match status" value="1"/>
</dbReference>
<feature type="compositionally biased region" description="Basic and acidic residues" evidence="1">
    <location>
        <begin position="39"/>
        <end position="51"/>
    </location>
</feature>
<organism evidence="3 4">
    <name type="scientific">Natranaerovirga pectinivora</name>
    <dbReference type="NCBI Taxonomy" id="682400"/>
    <lineage>
        <taxon>Bacteria</taxon>
        <taxon>Bacillati</taxon>
        <taxon>Bacillota</taxon>
        <taxon>Clostridia</taxon>
        <taxon>Lachnospirales</taxon>
        <taxon>Natranaerovirgaceae</taxon>
        <taxon>Natranaerovirga</taxon>
    </lineage>
</organism>
<dbReference type="GO" id="GO:0016491">
    <property type="term" value="F:oxidoreductase activity"/>
    <property type="evidence" value="ECO:0007669"/>
    <property type="project" value="InterPro"/>
</dbReference>
<feature type="compositionally biased region" description="Low complexity" evidence="1">
    <location>
        <begin position="95"/>
        <end position="106"/>
    </location>
</feature>
<dbReference type="AlphaFoldDB" id="A0A4R3MQU6"/>
<dbReference type="Proteomes" id="UP000294902">
    <property type="component" value="Unassembled WGS sequence"/>
</dbReference>
<keyword evidence="4" id="KW-1185">Reference proteome</keyword>
<name>A0A4R3MQU6_9FIRM</name>
<feature type="domain" description="Rubrerythrin diiron-binding" evidence="2">
    <location>
        <begin position="304"/>
        <end position="425"/>
    </location>
</feature>
<feature type="region of interest" description="Disordered" evidence="1">
    <location>
        <begin position="35"/>
        <end position="217"/>
    </location>
</feature>